<feature type="domain" description="Secretion system C-terminal sorting" evidence="2">
    <location>
        <begin position="512"/>
        <end position="578"/>
    </location>
</feature>
<dbReference type="RefSeq" id="WP_305006968.1">
    <property type="nucleotide sequence ID" value="NZ_JAUQSY010000008.1"/>
</dbReference>
<dbReference type="Proteomes" id="UP001176429">
    <property type="component" value="Unassembled WGS sequence"/>
</dbReference>
<feature type="chain" id="PRO_5046116540" evidence="1">
    <location>
        <begin position="30"/>
        <end position="580"/>
    </location>
</feature>
<name>A0ABT9BG68_9BACT</name>
<organism evidence="3 4">
    <name type="scientific">Hymenobacter aranciens</name>
    <dbReference type="NCBI Taxonomy" id="3063996"/>
    <lineage>
        <taxon>Bacteria</taxon>
        <taxon>Pseudomonadati</taxon>
        <taxon>Bacteroidota</taxon>
        <taxon>Cytophagia</taxon>
        <taxon>Cytophagales</taxon>
        <taxon>Hymenobacteraceae</taxon>
        <taxon>Hymenobacter</taxon>
    </lineage>
</organism>
<evidence type="ECO:0000313" key="4">
    <source>
        <dbReference type="Proteomes" id="UP001176429"/>
    </source>
</evidence>
<dbReference type="InterPro" id="IPR026444">
    <property type="entry name" value="Secre_tail"/>
</dbReference>
<dbReference type="Pfam" id="PF18962">
    <property type="entry name" value="Por_Secre_tail"/>
    <property type="match status" value="1"/>
</dbReference>
<dbReference type="EMBL" id="JAUQSY010000008">
    <property type="protein sequence ID" value="MDO7875651.1"/>
    <property type="molecule type" value="Genomic_DNA"/>
</dbReference>
<keyword evidence="4" id="KW-1185">Reference proteome</keyword>
<keyword evidence="1" id="KW-0732">Signal</keyword>
<evidence type="ECO:0000313" key="3">
    <source>
        <dbReference type="EMBL" id="MDO7875651.1"/>
    </source>
</evidence>
<protein>
    <submittedName>
        <fullName evidence="3">T9SS type A sorting domain-containing protein</fullName>
    </submittedName>
</protein>
<gene>
    <name evidence="3" type="ORF">Q5H93_12980</name>
</gene>
<evidence type="ECO:0000256" key="1">
    <source>
        <dbReference type="SAM" id="SignalP"/>
    </source>
</evidence>
<reference evidence="3" key="1">
    <citation type="submission" date="2023-07" db="EMBL/GenBank/DDBJ databases">
        <authorList>
            <person name="Kim M.K."/>
        </authorList>
    </citation>
    <scope>NUCLEOTIDE SEQUENCE</scope>
    <source>
        <strain evidence="3">ASUV-10-1</strain>
    </source>
</reference>
<accession>A0ABT9BG68</accession>
<evidence type="ECO:0000259" key="2">
    <source>
        <dbReference type="Pfam" id="PF18962"/>
    </source>
</evidence>
<dbReference type="NCBIfam" id="TIGR04183">
    <property type="entry name" value="Por_Secre_tail"/>
    <property type="match status" value="1"/>
</dbReference>
<proteinExistence type="predicted"/>
<sequence>MTPLLPPSLLRLTGLALLAGALAAAPARAQVPGWQAVATATNSSLSSIYVPATANVIASTPTSGGDLILVGSFTGTVTFGSTTLSNNVTSGRCTYVARFRPGTNSFVWAVQVNGSAGGTSDNQPAAVAVAGNSIYVAGNFNQSTTNFGSQPYNITGGMGGYVAKLTDTGSSASWTWVQPIRSSSNTAPVTALAVSGTSVYVAGIFNAALHFGSFILNSNLAGSRDLFVGRLTDAGRDVIVDWVEVAVGINGITAQALAVEGTAVYVAGGLAGSGRFGAASIPSGALIPNPYLARLTDTGTSGRFTWASRLGTTNVGTVGSRANQLLHHNGALYAAGTYSVGLVLTGGATLTSAGSTDAFITKLTDTGTGPSVVWALSGGGSGTDTGTSLAAEGPALYLGGTFGGASASFGSRTLLNSGPTTTSDVFLSRLDDAGPSASFAWTLGAGGTGNETAGAVVPLGGFTYLLGSVVPPATFGNVPVLAGVSAQPRAFVATATPTLTATTAALATQVQLFPNPAAGRVRLELPAGPAAVQLRNALGQVVLQRTTASTTLDLRHLPAGVYGLRVALPGGAVTKRLVLE</sequence>
<comment type="caution">
    <text evidence="3">The sequence shown here is derived from an EMBL/GenBank/DDBJ whole genome shotgun (WGS) entry which is preliminary data.</text>
</comment>
<feature type="signal peptide" evidence="1">
    <location>
        <begin position="1"/>
        <end position="29"/>
    </location>
</feature>